<organism evidence="1 2">
    <name type="scientific">Vaccinium darrowii</name>
    <dbReference type="NCBI Taxonomy" id="229202"/>
    <lineage>
        <taxon>Eukaryota</taxon>
        <taxon>Viridiplantae</taxon>
        <taxon>Streptophyta</taxon>
        <taxon>Embryophyta</taxon>
        <taxon>Tracheophyta</taxon>
        <taxon>Spermatophyta</taxon>
        <taxon>Magnoliopsida</taxon>
        <taxon>eudicotyledons</taxon>
        <taxon>Gunneridae</taxon>
        <taxon>Pentapetalae</taxon>
        <taxon>asterids</taxon>
        <taxon>Ericales</taxon>
        <taxon>Ericaceae</taxon>
        <taxon>Vaccinioideae</taxon>
        <taxon>Vaccinieae</taxon>
        <taxon>Vaccinium</taxon>
    </lineage>
</organism>
<accession>A0ACB7Y1A5</accession>
<dbReference type="EMBL" id="CM037155">
    <property type="protein sequence ID" value="KAH7847257.1"/>
    <property type="molecule type" value="Genomic_DNA"/>
</dbReference>
<reference evidence="1 2" key="1">
    <citation type="journal article" date="2021" name="Hortic Res">
        <title>High-quality reference genome and annotation aids understanding of berry development for evergreen blueberry (Vaccinium darrowii).</title>
        <authorList>
            <person name="Yu J."/>
            <person name="Hulse-Kemp A.M."/>
            <person name="Babiker E."/>
            <person name="Staton M."/>
        </authorList>
    </citation>
    <scope>NUCLEOTIDE SEQUENCE [LARGE SCALE GENOMIC DNA]</scope>
    <source>
        <strain evidence="2">cv. NJ 8807/NJ 8810</strain>
        <tissue evidence="1">Young leaf</tissue>
    </source>
</reference>
<protein>
    <submittedName>
        <fullName evidence="1">Uncharacterized protein</fullName>
    </submittedName>
</protein>
<comment type="caution">
    <text evidence="1">The sequence shown here is derived from an EMBL/GenBank/DDBJ whole genome shotgun (WGS) entry which is preliminary data.</text>
</comment>
<keyword evidence="2" id="KW-1185">Reference proteome</keyword>
<evidence type="ECO:0000313" key="1">
    <source>
        <dbReference type="EMBL" id="KAH7847257.1"/>
    </source>
</evidence>
<sequence length="750" mass="84519">MTIHNYIIHNCHNDPYVAEAVLADAKYMYKDAPDPGANGVMRKTKRGNLKTQKMIFKGRTRDSIMEKLNNDRQLGPVQTAIMDTRLLKGPRPVAQRVRTGAVMRTKTRRHLASVNGNGSGRRRLRATAAAAAVATRASGSQRVVELGKPPPSSSALEQLDIERGVCVPFRKYSPQTVRSKVLESRGAILSLIGRGIEIVWNLGFYWSTLMYDLLVGRDEEVVPFRARQLRNLLCDLGPSFIKAGQVLANRPDIIREDYMNELCILQDDVPPFPNQVAFRIIEEELGQPLEDVFSKISSETIAAASLGQVYRATLRTSGEDVAIKVQRPRIEPIIYRDLFLFRTLASFLNGISLQKLGCNAELIVDEFGEKLLEELDYTLEARNIEDFLENFKNDPTVKIPRVYKQLSGARILVMEWIDGIRCTDPQAIKEAGIDVNGFLTVGVSAALRQLLEFGLFHGDPHPGNIFAMCDGRIAYVDFGNVAVLSQQNKQILIDAVVHAVNEDYVEMANDFTRLGFLASGTDVTPIVPALEAIWQNSSGKGLSDFNFRSVTGKFNQLVYQYPIRIPERFSLVIRSLLTQEGICFTLQPDFKFLEVAYPYVAKRLLTDPNPALRERLVQVLFKDGLFQWKRLENLIVLAKENVTKMSSNPALQVNKTRQGSKNWQIDRKLDLTDTIKDGARLFLVDEGIRRQLLLALTEDSKLHIQELVDVYRLVEDQIDIPSVALEVARDFPSVVRDVMLSWSDSILRDR</sequence>
<dbReference type="Proteomes" id="UP000828048">
    <property type="component" value="Chromosome 5"/>
</dbReference>
<gene>
    <name evidence="1" type="ORF">Vadar_023814</name>
</gene>
<name>A0ACB7Y1A5_9ERIC</name>
<evidence type="ECO:0000313" key="2">
    <source>
        <dbReference type="Proteomes" id="UP000828048"/>
    </source>
</evidence>
<proteinExistence type="predicted"/>